<dbReference type="VEuPathDB" id="FungiDB:BO71DRAFT_403413"/>
<feature type="chain" id="PRO_5016257781" evidence="1">
    <location>
        <begin position="22"/>
        <end position="247"/>
    </location>
</feature>
<dbReference type="Pfam" id="PF19535">
    <property type="entry name" value="DUF6060"/>
    <property type="match status" value="1"/>
</dbReference>
<feature type="signal peptide" evidence="1">
    <location>
        <begin position="1"/>
        <end position="21"/>
    </location>
</feature>
<dbReference type="AlphaFoldDB" id="A0A319D3D8"/>
<keyword evidence="1" id="KW-0732">Signal</keyword>
<sequence length="247" mass="25888">MPTPRSTILFLFTLLALGASAHLSNSTTTNTTTNTAICTVFNWDQNPAYWQTYPPRRISAAQTCPNTTTTGNTTTSGNQTCALYPSGYDTYDAVTNLTALFALPFASVVESSVHHSALLTDGFRSNITGVVAGTANLAPGQSSYLNFTGYNYCFTGTVDNCTGTGVADHTAVEACAPLWAILNKHAVIMRGFSTIVNVSQAQVGSYPDPFQGQAPPNLGGSAGAFGGRRAVWEVVVGVLGVVVAIMV</sequence>
<evidence type="ECO:0000313" key="3">
    <source>
        <dbReference type="Proteomes" id="UP000247810"/>
    </source>
</evidence>
<dbReference type="Proteomes" id="UP000247810">
    <property type="component" value="Unassembled WGS sequence"/>
</dbReference>
<dbReference type="EMBL" id="KZ826053">
    <property type="protein sequence ID" value="PYH89017.1"/>
    <property type="molecule type" value="Genomic_DNA"/>
</dbReference>
<dbReference type="OrthoDB" id="3507521at2759"/>
<gene>
    <name evidence="2" type="ORF">BO71DRAFT_403413</name>
</gene>
<name>A0A319D3D8_9EURO</name>
<proteinExistence type="predicted"/>
<keyword evidence="3" id="KW-1185">Reference proteome</keyword>
<evidence type="ECO:0000256" key="1">
    <source>
        <dbReference type="SAM" id="SignalP"/>
    </source>
</evidence>
<accession>A0A319D3D8</accession>
<protein>
    <submittedName>
        <fullName evidence="2">Uncharacterized protein</fullName>
    </submittedName>
</protein>
<reference evidence="2 3" key="1">
    <citation type="submission" date="2018-02" db="EMBL/GenBank/DDBJ databases">
        <title>The genomes of Aspergillus section Nigri reveals drivers in fungal speciation.</title>
        <authorList>
            <consortium name="DOE Joint Genome Institute"/>
            <person name="Vesth T.C."/>
            <person name="Nybo J."/>
            <person name="Theobald S."/>
            <person name="Brandl J."/>
            <person name="Frisvad J.C."/>
            <person name="Nielsen K.F."/>
            <person name="Lyhne E.K."/>
            <person name="Kogle M.E."/>
            <person name="Kuo A."/>
            <person name="Riley R."/>
            <person name="Clum A."/>
            <person name="Nolan M."/>
            <person name="Lipzen A."/>
            <person name="Salamov A."/>
            <person name="Henrissat B."/>
            <person name="Wiebenga A."/>
            <person name="De vries R.P."/>
            <person name="Grigoriev I.V."/>
            <person name="Mortensen U.H."/>
            <person name="Andersen M.R."/>
            <person name="Baker S.E."/>
        </authorList>
    </citation>
    <scope>NUCLEOTIDE SEQUENCE [LARGE SCALE GENOMIC DNA]</scope>
    <source>
        <strain evidence="2 3">CBS 707.79</strain>
    </source>
</reference>
<organism evidence="2 3">
    <name type="scientific">Aspergillus ellipticus CBS 707.79</name>
    <dbReference type="NCBI Taxonomy" id="1448320"/>
    <lineage>
        <taxon>Eukaryota</taxon>
        <taxon>Fungi</taxon>
        <taxon>Dikarya</taxon>
        <taxon>Ascomycota</taxon>
        <taxon>Pezizomycotina</taxon>
        <taxon>Eurotiomycetes</taxon>
        <taxon>Eurotiomycetidae</taxon>
        <taxon>Eurotiales</taxon>
        <taxon>Aspergillaceae</taxon>
        <taxon>Aspergillus</taxon>
        <taxon>Aspergillus subgen. Circumdati</taxon>
    </lineage>
</organism>
<evidence type="ECO:0000313" key="2">
    <source>
        <dbReference type="EMBL" id="PYH89017.1"/>
    </source>
</evidence>
<dbReference type="InterPro" id="IPR045702">
    <property type="entry name" value="DUF6060"/>
</dbReference>